<evidence type="ECO:0000256" key="1">
    <source>
        <dbReference type="SAM" id="Phobius"/>
    </source>
</evidence>
<dbReference type="AlphaFoldDB" id="A0A554LN01"/>
<organism evidence="2 3">
    <name type="scientific">Candidatus Berkelbacteria bacterium Athens1014_28</name>
    <dbReference type="NCBI Taxonomy" id="2017145"/>
    <lineage>
        <taxon>Bacteria</taxon>
        <taxon>Candidatus Berkelbacteria</taxon>
    </lineage>
</organism>
<dbReference type="EMBL" id="VMGN01000018">
    <property type="protein sequence ID" value="TSC94242.1"/>
    <property type="molecule type" value="Genomic_DNA"/>
</dbReference>
<protein>
    <submittedName>
        <fullName evidence="2">Uncharacterized protein</fullName>
    </submittedName>
</protein>
<accession>A0A554LN01</accession>
<keyword evidence="1" id="KW-0472">Membrane</keyword>
<reference evidence="2 3" key="1">
    <citation type="submission" date="2017-07" db="EMBL/GenBank/DDBJ databases">
        <title>Mechanisms for carbon and nitrogen cycling indicate functional differentiation within the Candidate Phyla Radiation.</title>
        <authorList>
            <person name="Danczak R.E."/>
            <person name="Johnston M.D."/>
            <person name="Kenah C."/>
            <person name="Slattery M."/>
            <person name="Wrighton K.C."/>
            <person name="Wilkins M.J."/>
        </authorList>
    </citation>
    <scope>NUCLEOTIDE SEQUENCE [LARGE SCALE GENOMIC DNA]</scope>
    <source>
        <strain evidence="2">Athens1014_28</strain>
    </source>
</reference>
<feature type="transmembrane region" description="Helical" evidence="1">
    <location>
        <begin position="78"/>
        <end position="98"/>
    </location>
</feature>
<dbReference type="Proteomes" id="UP000316495">
    <property type="component" value="Unassembled WGS sequence"/>
</dbReference>
<gene>
    <name evidence="2" type="ORF">Athens101428_395</name>
</gene>
<evidence type="ECO:0000313" key="2">
    <source>
        <dbReference type="EMBL" id="TSC94242.1"/>
    </source>
</evidence>
<evidence type="ECO:0000313" key="3">
    <source>
        <dbReference type="Proteomes" id="UP000316495"/>
    </source>
</evidence>
<proteinExistence type="predicted"/>
<keyword evidence="1" id="KW-1133">Transmembrane helix</keyword>
<feature type="transmembrane region" description="Helical" evidence="1">
    <location>
        <begin position="52"/>
        <end position="72"/>
    </location>
</feature>
<feature type="transmembrane region" description="Helical" evidence="1">
    <location>
        <begin position="134"/>
        <end position="152"/>
    </location>
</feature>
<comment type="caution">
    <text evidence="2">The sequence shown here is derived from an EMBL/GenBank/DDBJ whole genome shotgun (WGS) entry which is preliminary data.</text>
</comment>
<name>A0A554LN01_9BACT</name>
<sequence>MTSSGHIATSAIIFHFTGDPYTVVAANLVAHPIVDAIPHAEWSTFKSSKTKMVVVTALDIAVSVGLMMIIFAKFGWQLALLAIIAGMWIDVIDFLTLVRWKKFRFLHELFHTWPRSAVAPINWQETLTGRTPTWIKFAVQIVMVATGFYLILK</sequence>
<keyword evidence="1" id="KW-0812">Transmembrane</keyword>